<organism evidence="13 14">
    <name type="scientific">Pseudoalteromonas lipolytica</name>
    <dbReference type="NCBI Taxonomy" id="570156"/>
    <lineage>
        <taxon>Bacteria</taxon>
        <taxon>Pseudomonadati</taxon>
        <taxon>Pseudomonadota</taxon>
        <taxon>Gammaproteobacteria</taxon>
        <taxon>Alteromonadales</taxon>
        <taxon>Pseudoalteromonadaceae</taxon>
        <taxon>Pseudoalteromonas</taxon>
    </lineage>
</organism>
<name>A0AAD0WBD8_9GAMM</name>
<evidence type="ECO:0000313" key="13">
    <source>
        <dbReference type="EMBL" id="AXV64387.1"/>
    </source>
</evidence>
<feature type="domain" description="Ketopantoate reductase C-terminal" evidence="12">
    <location>
        <begin position="174"/>
        <end position="296"/>
    </location>
</feature>
<dbReference type="GO" id="GO:0005737">
    <property type="term" value="C:cytoplasm"/>
    <property type="evidence" value="ECO:0007669"/>
    <property type="project" value="TreeGrafter"/>
</dbReference>
<dbReference type="Pfam" id="PF08546">
    <property type="entry name" value="ApbA_C"/>
    <property type="match status" value="1"/>
</dbReference>
<dbReference type="EMBL" id="CP032090">
    <property type="protein sequence ID" value="AXV64387.1"/>
    <property type="molecule type" value="Genomic_DNA"/>
</dbReference>
<dbReference type="KEGG" id="pdj:D0907_03375"/>
<dbReference type="InterPro" id="IPR050838">
    <property type="entry name" value="Ketopantoate_reductase"/>
</dbReference>
<proteinExistence type="inferred from homology"/>
<dbReference type="NCBIfam" id="TIGR00745">
    <property type="entry name" value="apbA_panE"/>
    <property type="match status" value="1"/>
</dbReference>
<dbReference type="Gene3D" id="1.10.1040.10">
    <property type="entry name" value="N-(1-d-carboxylethyl)-l-norvaline Dehydrogenase, domain 2"/>
    <property type="match status" value="1"/>
</dbReference>
<comment type="catalytic activity">
    <reaction evidence="9 10">
        <text>(R)-pantoate + NADP(+) = 2-dehydropantoate + NADPH + H(+)</text>
        <dbReference type="Rhea" id="RHEA:16233"/>
        <dbReference type="ChEBI" id="CHEBI:11561"/>
        <dbReference type="ChEBI" id="CHEBI:15378"/>
        <dbReference type="ChEBI" id="CHEBI:15980"/>
        <dbReference type="ChEBI" id="CHEBI:57783"/>
        <dbReference type="ChEBI" id="CHEBI:58349"/>
        <dbReference type="EC" id="1.1.1.169"/>
    </reaction>
</comment>
<evidence type="ECO:0000256" key="3">
    <source>
        <dbReference type="ARBA" id="ARBA00013014"/>
    </source>
</evidence>
<dbReference type="Proteomes" id="UP000264605">
    <property type="component" value="Chromosome"/>
</dbReference>
<dbReference type="SUPFAM" id="SSF48179">
    <property type="entry name" value="6-phosphogluconate dehydrogenase C-terminal domain-like"/>
    <property type="match status" value="1"/>
</dbReference>
<protein>
    <recommendedName>
        <fullName evidence="4 10">2-dehydropantoate 2-reductase</fullName>
        <ecNumber evidence="3 10">1.1.1.169</ecNumber>
    </recommendedName>
    <alternativeName>
        <fullName evidence="8 10">Ketopantoate reductase</fullName>
    </alternativeName>
</protein>
<evidence type="ECO:0000256" key="7">
    <source>
        <dbReference type="ARBA" id="ARBA00023002"/>
    </source>
</evidence>
<comment type="similarity">
    <text evidence="2 10">Belongs to the ketopantoate reductase family.</text>
</comment>
<dbReference type="InterPro" id="IPR013332">
    <property type="entry name" value="KPR_N"/>
</dbReference>
<dbReference type="GO" id="GO:0050661">
    <property type="term" value="F:NADP binding"/>
    <property type="evidence" value="ECO:0007669"/>
    <property type="project" value="TreeGrafter"/>
</dbReference>
<keyword evidence="5 10" id="KW-0566">Pantothenate biosynthesis</keyword>
<dbReference type="Gene3D" id="3.40.50.720">
    <property type="entry name" value="NAD(P)-binding Rossmann-like Domain"/>
    <property type="match status" value="1"/>
</dbReference>
<evidence type="ECO:0000256" key="10">
    <source>
        <dbReference type="RuleBase" id="RU362068"/>
    </source>
</evidence>
<dbReference type="InterPro" id="IPR013752">
    <property type="entry name" value="KPA_reductase"/>
</dbReference>
<gene>
    <name evidence="13" type="ORF">D0907_03375</name>
</gene>
<keyword evidence="7 10" id="KW-0560">Oxidoreductase</keyword>
<keyword evidence="6 10" id="KW-0521">NADP</keyword>
<dbReference type="RefSeq" id="WP_065978023.1">
    <property type="nucleotide sequence ID" value="NZ_CP032090.1"/>
</dbReference>
<dbReference type="InterPro" id="IPR008927">
    <property type="entry name" value="6-PGluconate_DH-like_C_sf"/>
</dbReference>
<dbReference type="GeneID" id="99504487"/>
<dbReference type="Pfam" id="PF02558">
    <property type="entry name" value="ApbA"/>
    <property type="match status" value="1"/>
</dbReference>
<evidence type="ECO:0000256" key="8">
    <source>
        <dbReference type="ARBA" id="ARBA00032024"/>
    </source>
</evidence>
<comment type="pathway">
    <text evidence="1 10">Cofactor biosynthesis; (R)-pantothenate biosynthesis; (R)-pantoate from 3-methyl-2-oxobutanoate: step 2/2.</text>
</comment>
<dbReference type="PANTHER" id="PTHR43765">
    <property type="entry name" value="2-DEHYDROPANTOATE 2-REDUCTASE-RELATED"/>
    <property type="match status" value="1"/>
</dbReference>
<dbReference type="InterPro" id="IPR003710">
    <property type="entry name" value="ApbA"/>
</dbReference>
<dbReference type="EC" id="1.1.1.169" evidence="3 10"/>
<evidence type="ECO:0000256" key="9">
    <source>
        <dbReference type="ARBA" id="ARBA00048793"/>
    </source>
</evidence>
<evidence type="ECO:0000313" key="14">
    <source>
        <dbReference type="Proteomes" id="UP000264605"/>
    </source>
</evidence>
<dbReference type="InterPro" id="IPR013328">
    <property type="entry name" value="6PGD_dom2"/>
</dbReference>
<evidence type="ECO:0000256" key="6">
    <source>
        <dbReference type="ARBA" id="ARBA00022857"/>
    </source>
</evidence>
<dbReference type="GO" id="GO:0015940">
    <property type="term" value="P:pantothenate biosynthetic process"/>
    <property type="evidence" value="ECO:0007669"/>
    <property type="project" value="UniProtKB-KW"/>
</dbReference>
<dbReference type="SUPFAM" id="SSF51735">
    <property type="entry name" value="NAD(P)-binding Rossmann-fold domains"/>
    <property type="match status" value="1"/>
</dbReference>
<dbReference type="InterPro" id="IPR036291">
    <property type="entry name" value="NAD(P)-bd_dom_sf"/>
</dbReference>
<comment type="function">
    <text evidence="10">Catalyzes the NADPH-dependent reduction of ketopantoate into pantoic acid.</text>
</comment>
<evidence type="ECO:0000256" key="2">
    <source>
        <dbReference type="ARBA" id="ARBA00007870"/>
    </source>
</evidence>
<feature type="domain" description="Ketopantoate reductase N-terminal" evidence="11">
    <location>
        <begin position="4"/>
        <end position="147"/>
    </location>
</feature>
<accession>A0AAD0WBD8</accession>
<sequence>MANILIVGDGAIGLLFSHFLSAQHTVTLLTRKPTLTTRFYQPSNGKSQPINARLINHKELNQFAPFEWVLFTVKAFQVEAAFKQLQPYLAEHCQVILSHNGMGNVDELNAALSAHQGLSFLTTQQAGFKATQYSVNHTGDGASLLGTCNDAARKVLKQIEQHFSSLPNFSVTDDIHTLRWQKLLVNIAINPLSAIHNVKNGQLRTPHFSSRIINLLSEACLVANKQGISLSLSDALNNAYSVMSATAANFSSMQQDISHNRASEIDAICGYVCEQGAKLGVKTPYNQAMLSMIKAKSAGL</sequence>
<dbReference type="AlphaFoldDB" id="A0AAD0WBD8"/>
<reference evidence="13 14" key="1">
    <citation type="submission" date="2018-08" db="EMBL/GenBank/DDBJ databases">
        <title>Draft genome sequence of Pseudoalteromonas donghaensis HJ51.</title>
        <authorList>
            <person name="Oh J."/>
            <person name="Roh D."/>
        </authorList>
    </citation>
    <scope>NUCLEOTIDE SEQUENCE [LARGE SCALE GENOMIC DNA]</scope>
    <source>
        <strain evidence="13 14">HJ51</strain>
    </source>
</reference>
<evidence type="ECO:0000259" key="11">
    <source>
        <dbReference type="Pfam" id="PF02558"/>
    </source>
</evidence>
<dbReference type="PANTHER" id="PTHR43765:SF2">
    <property type="entry name" value="2-DEHYDROPANTOATE 2-REDUCTASE"/>
    <property type="match status" value="1"/>
</dbReference>
<evidence type="ECO:0000256" key="4">
    <source>
        <dbReference type="ARBA" id="ARBA00019465"/>
    </source>
</evidence>
<evidence type="ECO:0000256" key="5">
    <source>
        <dbReference type="ARBA" id="ARBA00022655"/>
    </source>
</evidence>
<evidence type="ECO:0000259" key="12">
    <source>
        <dbReference type="Pfam" id="PF08546"/>
    </source>
</evidence>
<dbReference type="GO" id="GO:0008677">
    <property type="term" value="F:2-dehydropantoate 2-reductase activity"/>
    <property type="evidence" value="ECO:0007669"/>
    <property type="project" value="UniProtKB-EC"/>
</dbReference>
<evidence type="ECO:0000256" key="1">
    <source>
        <dbReference type="ARBA" id="ARBA00004994"/>
    </source>
</evidence>